<feature type="binding site" description="covalent" evidence="13">
    <location>
        <position position="75"/>
    </location>
    <ligand>
        <name>heme</name>
        <dbReference type="ChEBI" id="CHEBI:30413"/>
        <label>2</label>
    </ligand>
</feature>
<evidence type="ECO:0000313" key="16">
    <source>
        <dbReference type="EMBL" id="QSX29952.1"/>
    </source>
</evidence>
<evidence type="ECO:0000256" key="13">
    <source>
        <dbReference type="PIRSR" id="PIRSR000013-1"/>
    </source>
</evidence>
<keyword evidence="9" id="KW-1133">Transmembrane helix</keyword>
<evidence type="ECO:0000256" key="4">
    <source>
        <dbReference type="ARBA" id="ARBA00022475"/>
    </source>
</evidence>
<evidence type="ECO:0000256" key="9">
    <source>
        <dbReference type="ARBA" id="ARBA00022989"/>
    </source>
</evidence>
<dbReference type="EMBL" id="CP071504">
    <property type="protein sequence ID" value="QSX29952.1"/>
    <property type="molecule type" value="Genomic_DNA"/>
</dbReference>
<feature type="binding site" description="covalent" evidence="13">
    <location>
        <position position="46"/>
    </location>
    <ligand>
        <name>heme</name>
        <dbReference type="ChEBI" id="CHEBI:30413"/>
        <label>1</label>
    </ligand>
</feature>
<evidence type="ECO:0000313" key="17">
    <source>
        <dbReference type="Proteomes" id="UP000663281"/>
    </source>
</evidence>
<evidence type="ECO:0000256" key="7">
    <source>
        <dbReference type="ARBA" id="ARBA00022723"/>
    </source>
</evidence>
<feature type="binding site" description="covalent" evidence="13">
    <location>
        <position position="139"/>
    </location>
    <ligand>
        <name>heme</name>
        <dbReference type="ChEBI" id="CHEBI:30413"/>
        <label>4</label>
    </ligand>
</feature>
<feature type="binding site" description="covalent" evidence="13">
    <location>
        <position position="176"/>
    </location>
    <ligand>
        <name>heme</name>
        <dbReference type="ChEBI" id="CHEBI:30413"/>
        <label>4</label>
    </ligand>
</feature>
<dbReference type="PANTHER" id="PTHR30333:SF3">
    <property type="entry name" value="CYTOCHROME C-TYPE PROTEIN TORY"/>
    <property type="match status" value="1"/>
</dbReference>
<comment type="cofactor">
    <cofactor evidence="13">
        <name>heme</name>
        <dbReference type="ChEBI" id="CHEBI:30413"/>
    </cofactor>
    <text evidence="13">Binds 4 heme groups per subunit.</text>
</comment>
<keyword evidence="4" id="KW-1003">Cell membrane</keyword>
<keyword evidence="6" id="KW-0812">Transmembrane</keyword>
<dbReference type="AlphaFoldDB" id="A0A975AK31"/>
<keyword evidence="17" id="KW-1185">Reference proteome</keyword>
<dbReference type="GO" id="GO:0005886">
    <property type="term" value="C:plasma membrane"/>
    <property type="evidence" value="ECO:0007669"/>
    <property type="project" value="UniProtKB-SubCell"/>
</dbReference>
<dbReference type="RefSeq" id="WP_207324960.1">
    <property type="nucleotide sequence ID" value="NZ_CP071504.1"/>
</dbReference>
<evidence type="ECO:0000256" key="8">
    <source>
        <dbReference type="ARBA" id="ARBA00022982"/>
    </source>
</evidence>
<gene>
    <name evidence="16" type="ORF">JYB88_17525</name>
</gene>
<feature type="binding site" description="axial binding residue" evidence="14">
    <location>
        <position position="177"/>
    </location>
    <ligand>
        <name>heme</name>
        <dbReference type="ChEBI" id="CHEBI:30413"/>
        <label>4</label>
    </ligand>
    <ligandPart>
        <name>Fe</name>
        <dbReference type="ChEBI" id="CHEBI:18248"/>
    </ligandPart>
</feature>
<name>A0A975AK31_9GAMM</name>
<evidence type="ECO:0000259" key="15">
    <source>
        <dbReference type="Pfam" id="PF03264"/>
    </source>
</evidence>
<feature type="binding site" description="covalent" evidence="13">
    <location>
        <position position="173"/>
    </location>
    <ligand>
        <name>heme</name>
        <dbReference type="ChEBI" id="CHEBI:30413"/>
        <label>4</label>
    </ligand>
</feature>
<keyword evidence="7 12" id="KW-0479">Metal-binding</keyword>
<keyword evidence="5 12" id="KW-0349">Heme</keyword>
<feature type="binding site" evidence="13">
    <location>
        <position position="97"/>
    </location>
    <ligand>
        <name>a menaquinol</name>
        <dbReference type="ChEBI" id="CHEBI:18151"/>
    </ligand>
</feature>
<dbReference type="GO" id="GO:0009061">
    <property type="term" value="P:anaerobic respiration"/>
    <property type="evidence" value="ECO:0007669"/>
    <property type="project" value="TreeGrafter"/>
</dbReference>
<protein>
    <recommendedName>
        <fullName evidence="12">Cytochrome c-type protein</fullName>
    </recommendedName>
</protein>
<organism evidence="16 17">
    <name type="scientific">Shewanella cyperi</name>
    <dbReference type="NCBI Taxonomy" id="2814292"/>
    <lineage>
        <taxon>Bacteria</taxon>
        <taxon>Pseudomonadati</taxon>
        <taxon>Pseudomonadota</taxon>
        <taxon>Gammaproteobacteria</taxon>
        <taxon>Alteromonadales</taxon>
        <taxon>Shewanellaceae</taxon>
        <taxon>Shewanella</taxon>
    </lineage>
</organism>
<feature type="binding site" evidence="13">
    <location>
        <position position="90"/>
    </location>
    <ligand>
        <name>a menaquinol</name>
        <dbReference type="ChEBI" id="CHEBI:18151"/>
    </ligand>
</feature>
<evidence type="ECO:0000256" key="12">
    <source>
        <dbReference type="PIRNR" id="PIRNR000013"/>
    </source>
</evidence>
<dbReference type="Pfam" id="PF03264">
    <property type="entry name" value="Cytochrom_NNT"/>
    <property type="match status" value="1"/>
</dbReference>
<feature type="binding site" description="covalent" evidence="13">
    <location>
        <position position="49"/>
    </location>
    <ligand>
        <name>heme</name>
        <dbReference type="ChEBI" id="CHEBI:30413"/>
        <label>1</label>
    </ligand>
</feature>
<feature type="domain" description="NapC/NirT cytochrome c N-terminal" evidence="15">
    <location>
        <begin position="9"/>
        <end position="186"/>
    </location>
</feature>
<accession>A0A975AK31</accession>
<comment type="PTM">
    <text evidence="12">Binds 4 heme groups per subunit.</text>
</comment>
<evidence type="ECO:0000256" key="5">
    <source>
        <dbReference type="ARBA" id="ARBA00022617"/>
    </source>
</evidence>
<dbReference type="Proteomes" id="UP000663281">
    <property type="component" value="Chromosome"/>
</dbReference>
<dbReference type="GO" id="GO:0009055">
    <property type="term" value="F:electron transfer activity"/>
    <property type="evidence" value="ECO:0007669"/>
    <property type="project" value="TreeGrafter"/>
</dbReference>
<dbReference type="Gene3D" id="1.10.3820.10">
    <property type="entry name" value="Di-heme elbow motif domain"/>
    <property type="match status" value="1"/>
</dbReference>
<dbReference type="PIRSF" id="PIRSF000013">
    <property type="entry name" value="4_hem_cytochrm_NapC"/>
    <property type="match status" value="1"/>
</dbReference>
<dbReference type="PANTHER" id="PTHR30333">
    <property type="entry name" value="CYTOCHROME C-TYPE PROTEIN"/>
    <property type="match status" value="1"/>
</dbReference>
<evidence type="ECO:0000256" key="2">
    <source>
        <dbReference type="ARBA" id="ARBA00007395"/>
    </source>
</evidence>
<dbReference type="SUPFAM" id="SSF48695">
    <property type="entry name" value="Multiheme cytochromes"/>
    <property type="match status" value="1"/>
</dbReference>
<keyword evidence="3 12" id="KW-0813">Transport</keyword>
<reference evidence="16 17" key="1">
    <citation type="submission" date="2021-03" db="EMBL/GenBank/DDBJ databases">
        <title>Novel species identification of genus Shewanella.</title>
        <authorList>
            <person name="Liu G."/>
            <person name="Zhang Q."/>
        </authorList>
    </citation>
    <scope>NUCLEOTIDE SEQUENCE [LARGE SCALE GENOMIC DNA]</scope>
    <source>
        <strain evidence="16 17">FJAT-53726</strain>
    </source>
</reference>
<comment type="similarity">
    <text evidence="2">Belongs to the NapC/NirT/NrfH family.</text>
</comment>
<dbReference type="InterPro" id="IPR036280">
    <property type="entry name" value="Multihaem_cyt_sf"/>
</dbReference>
<dbReference type="GO" id="GO:0019333">
    <property type="term" value="P:denitrification pathway"/>
    <property type="evidence" value="ECO:0007669"/>
    <property type="project" value="InterPro"/>
</dbReference>
<dbReference type="GO" id="GO:0046872">
    <property type="term" value="F:metal ion binding"/>
    <property type="evidence" value="ECO:0007669"/>
    <property type="project" value="UniProtKB-KW"/>
</dbReference>
<evidence type="ECO:0000256" key="11">
    <source>
        <dbReference type="ARBA" id="ARBA00023136"/>
    </source>
</evidence>
<evidence type="ECO:0000256" key="10">
    <source>
        <dbReference type="ARBA" id="ARBA00023004"/>
    </source>
</evidence>
<feature type="binding site" description="axial binding residue" evidence="14">
    <location>
        <position position="97"/>
    </location>
    <ligand>
        <name>heme</name>
        <dbReference type="ChEBI" id="CHEBI:30413"/>
        <label>1</label>
    </ligand>
    <ligandPart>
        <name>Fe</name>
        <dbReference type="ChEBI" id="CHEBI:18248"/>
    </ligandPart>
</feature>
<feature type="binding site" description="axial binding residue" evidence="14">
    <location>
        <position position="140"/>
    </location>
    <ligand>
        <name>heme</name>
        <dbReference type="ChEBI" id="CHEBI:30413"/>
        <label>3</label>
    </ligand>
    <ligandPart>
        <name>Fe</name>
        <dbReference type="ChEBI" id="CHEBI:18248"/>
    </ligandPart>
</feature>
<dbReference type="InterPro" id="IPR038266">
    <property type="entry name" value="NapC/NirT_cytc_sf"/>
</dbReference>
<feature type="binding site" description="axial binding residue" evidence="14">
    <location>
        <position position="79"/>
    </location>
    <ligand>
        <name>heme</name>
        <dbReference type="ChEBI" id="CHEBI:30413"/>
        <label>2</label>
    </ligand>
    <ligandPart>
        <name>Fe</name>
        <dbReference type="ChEBI" id="CHEBI:18248"/>
    </ligandPart>
</feature>
<evidence type="ECO:0000256" key="6">
    <source>
        <dbReference type="ARBA" id="ARBA00022692"/>
    </source>
</evidence>
<comment type="subcellular location">
    <subcellularLocation>
        <location evidence="1">Cell membrane</location>
        <topology evidence="1">Single-pass membrane protein</topology>
    </subcellularLocation>
</comment>
<keyword evidence="10 12" id="KW-0408">Iron</keyword>
<dbReference type="InterPro" id="IPR024717">
    <property type="entry name" value="NapC/NirT/NrfH"/>
</dbReference>
<feature type="binding site" description="covalent" evidence="13">
    <location>
        <position position="78"/>
    </location>
    <ligand>
        <name>heme</name>
        <dbReference type="ChEBI" id="CHEBI:30413"/>
        <label>2</label>
    </ligand>
</feature>
<dbReference type="InterPro" id="IPR051174">
    <property type="entry name" value="Cytochrome_c-type_ET"/>
</dbReference>
<dbReference type="InterPro" id="IPR005126">
    <property type="entry name" value="NapC/NirT_cyt_c_N"/>
</dbReference>
<evidence type="ECO:0000256" key="14">
    <source>
        <dbReference type="PIRSR" id="PIRSR000013-2"/>
    </source>
</evidence>
<dbReference type="GO" id="GO:0020037">
    <property type="term" value="F:heme binding"/>
    <property type="evidence" value="ECO:0007669"/>
    <property type="project" value="InterPro"/>
</dbReference>
<feature type="binding site" description="covalent" evidence="13">
    <location>
        <position position="136"/>
    </location>
    <ligand>
        <name>heme</name>
        <dbReference type="ChEBI" id="CHEBI:30413"/>
        <label>4</label>
    </ligand>
</feature>
<dbReference type="KEGG" id="scyp:JYB88_17525"/>
<proteinExistence type="inferred from homology"/>
<keyword evidence="11" id="KW-0472">Membrane</keyword>
<keyword evidence="8 12" id="KW-0249">Electron transport</keyword>
<sequence>MNWRALFKPSAKISVFSLLVLGILVGVVGFFGTQTALHMTSTDEFCMTCHSNHSLKDEVMASAHGNNKQGIVVQCQQCHIPQEPFAYLKKKIIVSKDALTFMMIDGFNTQAWLDANRKEQADKARDFLRSIDSSTCQNCHKRIYENQPDTMSKKAVRMHKNNAKKAPEKRKTCIDCHRGVAHPYPKEEAEGEKGESEAEG</sequence>
<feature type="binding site" description="axial binding residue" evidence="14">
    <location>
        <position position="182"/>
    </location>
    <ligand>
        <name>heme</name>
        <dbReference type="ChEBI" id="CHEBI:30413"/>
        <label>2</label>
    </ligand>
    <ligandPart>
        <name>Fe</name>
        <dbReference type="ChEBI" id="CHEBI:18248"/>
    </ligandPart>
</feature>
<evidence type="ECO:0000256" key="3">
    <source>
        <dbReference type="ARBA" id="ARBA00022448"/>
    </source>
</evidence>
<evidence type="ECO:0000256" key="1">
    <source>
        <dbReference type="ARBA" id="ARBA00004162"/>
    </source>
</evidence>